<dbReference type="GO" id="GO:0008168">
    <property type="term" value="F:methyltransferase activity"/>
    <property type="evidence" value="ECO:0007669"/>
    <property type="project" value="UniProtKB-KW"/>
</dbReference>
<protein>
    <submittedName>
        <fullName evidence="2">Class I SAM-dependent methyltransferase</fullName>
    </submittedName>
</protein>
<dbReference type="Proteomes" id="UP001500928">
    <property type="component" value="Unassembled WGS sequence"/>
</dbReference>
<dbReference type="PANTHER" id="PTHR44068:SF11">
    <property type="entry name" value="GERANYL DIPHOSPHATE 2-C-METHYLTRANSFERASE"/>
    <property type="match status" value="1"/>
</dbReference>
<organism evidence="2 3">
    <name type="scientific">Actinomycetospora chlora</name>
    <dbReference type="NCBI Taxonomy" id="663608"/>
    <lineage>
        <taxon>Bacteria</taxon>
        <taxon>Bacillati</taxon>
        <taxon>Actinomycetota</taxon>
        <taxon>Actinomycetes</taxon>
        <taxon>Pseudonocardiales</taxon>
        <taxon>Pseudonocardiaceae</taxon>
        <taxon>Actinomycetospora</taxon>
    </lineage>
</organism>
<dbReference type="InterPro" id="IPR041698">
    <property type="entry name" value="Methyltransf_25"/>
</dbReference>
<accession>A0ABP9B325</accession>
<dbReference type="EMBL" id="BAABHO010000018">
    <property type="protein sequence ID" value="GAA4789955.1"/>
    <property type="molecule type" value="Genomic_DNA"/>
</dbReference>
<dbReference type="Gene3D" id="3.40.50.150">
    <property type="entry name" value="Vaccinia Virus protein VP39"/>
    <property type="match status" value="1"/>
</dbReference>
<dbReference type="PANTHER" id="PTHR44068">
    <property type="entry name" value="ZGC:194242"/>
    <property type="match status" value="1"/>
</dbReference>
<evidence type="ECO:0000259" key="1">
    <source>
        <dbReference type="Pfam" id="PF13649"/>
    </source>
</evidence>
<feature type="domain" description="Methyltransferase" evidence="1">
    <location>
        <begin position="53"/>
        <end position="148"/>
    </location>
</feature>
<dbReference type="RefSeq" id="WP_345414954.1">
    <property type="nucleotide sequence ID" value="NZ_BAABHO010000018.1"/>
</dbReference>
<reference evidence="3" key="1">
    <citation type="journal article" date="2019" name="Int. J. Syst. Evol. Microbiol.">
        <title>The Global Catalogue of Microorganisms (GCM) 10K type strain sequencing project: providing services to taxonomists for standard genome sequencing and annotation.</title>
        <authorList>
            <consortium name="The Broad Institute Genomics Platform"/>
            <consortium name="The Broad Institute Genome Sequencing Center for Infectious Disease"/>
            <person name="Wu L."/>
            <person name="Ma J."/>
        </authorList>
    </citation>
    <scope>NUCLEOTIDE SEQUENCE [LARGE SCALE GENOMIC DNA]</scope>
    <source>
        <strain evidence="3">JCM 17979</strain>
    </source>
</reference>
<evidence type="ECO:0000313" key="3">
    <source>
        <dbReference type="Proteomes" id="UP001500928"/>
    </source>
</evidence>
<dbReference type="SUPFAM" id="SSF53335">
    <property type="entry name" value="S-adenosyl-L-methionine-dependent methyltransferases"/>
    <property type="match status" value="1"/>
</dbReference>
<name>A0ABP9B325_9PSEU</name>
<keyword evidence="3" id="KW-1185">Reference proteome</keyword>
<comment type="caution">
    <text evidence="2">The sequence shown here is derived from an EMBL/GenBank/DDBJ whole genome shotgun (WGS) entry which is preliminary data.</text>
</comment>
<dbReference type="Pfam" id="PF13649">
    <property type="entry name" value="Methyltransf_25"/>
    <property type="match status" value="1"/>
</dbReference>
<dbReference type="InterPro" id="IPR050447">
    <property type="entry name" value="Erg6_SMT_methyltransf"/>
</dbReference>
<dbReference type="GO" id="GO:0032259">
    <property type="term" value="P:methylation"/>
    <property type="evidence" value="ECO:0007669"/>
    <property type="project" value="UniProtKB-KW"/>
</dbReference>
<keyword evidence="2" id="KW-0489">Methyltransferase</keyword>
<dbReference type="CDD" id="cd02440">
    <property type="entry name" value="AdoMet_MTases"/>
    <property type="match status" value="1"/>
</dbReference>
<keyword evidence="2" id="KW-0808">Transferase</keyword>
<sequence>MNAAASPNADQHAAWNGPTGTIWTSWADRFDAGVAAHHAALMDAAEICPAEAVLDVGCGAGRTSLDAARAAVNGPVTGVDIATGLLTIARHRAVEAGVGNVVFREADAQTHPFPPADLDVVVSRHGTMFFADPVAAFANLAVGLRPGGRLALLTWRGIEHQEWMRSFLSVAGVRNAPPSDAPSPLSLSEPERVHRILGAAGLADVTLTAHRAPMYYGADTDDAFAFVADLQAGLMGDLRAEDRDRVLGALREDLRAHEGPDGVTYDSACWIVRARRP</sequence>
<proteinExistence type="predicted"/>
<evidence type="ECO:0000313" key="2">
    <source>
        <dbReference type="EMBL" id="GAA4789955.1"/>
    </source>
</evidence>
<dbReference type="InterPro" id="IPR029063">
    <property type="entry name" value="SAM-dependent_MTases_sf"/>
</dbReference>
<gene>
    <name evidence="2" type="ORF">GCM10023200_25970</name>
</gene>